<dbReference type="GO" id="GO:0005525">
    <property type="term" value="F:GTP binding"/>
    <property type="evidence" value="ECO:0007669"/>
    <property type="project" value="UniProtKB-KW"/>
</dbReference>
<dbReference type="NCBIfam" id="TIGR00231">
    <property type="entry name" value="small_GTP"/>
    <property type="match status" value="3"/>
</dbReference>
<dbReference type="InterPro" id="IPR001806">
    <property type="entry name" value="Small_GTPase"/>
</dbReference>
<dbReference type="SMART" id="SM00175">
    <property type="entry name" value="RAB"/>
    <property type="match status" value="3"/>
</dbReference>
<dbReference type="CDD" id="cd01860">
    <property type="entry name" value="Rab5_related"/>
    <property type="match status" value="1"/>
</dbReference>
<evidence type="ECO:0000256" key="11">
    <source>
        <dbReference type="ARBA" id="ARBA00023289"/>
    </source>
</evidence>
<keyword evidence="8" id="KW-0653">Protein transport</keyword>
<proteinExistence type="inferred from homology"/>
<evidence type="ECO:0000313" key="15">
    <source>
        <dbReference type="Proteomes" id="UP000494163"/>
    </source>
</evidence>
<name>A0A0M4E338_DROBS</name>
<dbReference type="PROSITE" id="PS51420">
    <property type="entry name" value="RHO"/>
    <property type="match status" value="1"/>
</dbReference>
<sequence>MATTPRSGGSGSGAAQRPNGTSQNKSCQFKLVLLGESAVGKSSLVLRFVKGQFHEYQESTIGAAFLTQTICIEDTVVKFEIWDTAGQERYHSLAPMYYRGAQAAIVVYDIQNQDSFQRAKTWVKELHKQASPNIVIALAGNKADLSNIRVVEFDEAKQYAEENGLLFMETSAKTGMNVNDIFLAIVILGDTTVGKSAIIASYTKGKFVEQLEPTLVATYASLCFNAATKFEAWELAGEQRWHGLASIYYENAQAALIVFDIQDPQSFLNALKWIKELKKFNKKLLIALAANKLDLWNIACIDIERVRAYAAKNDFIFMETSAKTGMNIKELFAAIGSKAVGKTSLLYHYINDRDPQIKAPTIGAEFQVRTIKEGNSILKLKLWDSSGEPSFHNLQRSYYKDCEGIFVVFDIQSKDSFEQAVEWIDELRQTVASSTVIILVGNKTDMEACRAVTKQEAESLCKDNDLMYEETSTVTGEHVKDCFKTMTAALVQRREKAEEHKVQQMAQQEDEDEDEESPFCCCMTAPIKCDRAVVVD</sequence>
<dbReference type="EMBL" id="CP012523">
    <property type="protein sequence ID" value="ALC40154.1"/>
    <property type="molecule type" value="Genomic_DNA"/>
</dbReference>
<evidence type="ECO:0000256" key="5">
    <source>
        <dbReference type="ARBA" id="ARBA00022741"/>
    </source>
</evidence>
<dbReference type="SMART" id="SM00173">
    <property type="entry name" value="RAS"/>
    <property type="match status" value="2"/>
</dbReference>
<dbReference type="SMART" id="SM00177">
    <property type="entry name" value="ARF"/>
    <property type="match status" value="1"/>
</dbReference>
<dbReference type="EC" id="3.6.5.2" evidence="3"/>
<dbReference type="GO" id="GO:0003925">
    <property type="term" value="F:G protein activity"/>
    <property type="evidence" value="ECO:0007669"/>
    <property type="project" value="UniProtKB-EC"/>
</dbReference>
<organism evidence="14 15">
    <name type="scientific">Drosophila busckii</name>
    <name type="common">Fruit fly</name>
    <dbReference type="NCBI Taxonomy" id="30019"/>
    <lineage>
        <taxon>Eukaryota</taxon>
        <taxon>Metazoa</taxon>
        <taxon>Ecdysozoa</taxon>
        <taxon>Arthropoda</taxon>
        <taxon>Hexapoda</taxon>
        <taxon>Insecta</taxon>
        <taxon>Pterygota</taxon>
        <taxon>Neoptera</taxon>
        <taxon>Endopterygota</taxon>
        <taxon>Diptera</taxon>
        <taxon>Brachycera</taxon>
        <taxon>Muscomorpha</taxon>
        <taxon>Ephydroidea</taxon>
        <taxon>Drosophilidae</taxon>
        <taxon>Drosophila</taxon>
    </lineage>
</organism>
<comment type="similarity">
    <text evidence="2">Belongs to the small GTPase superfamily. Rab family.</text>
</comment>
<evidence type="ECO:0000256" key="6">
    <source>
        <dbReference type="ARBA" id="ARBA00022753"/>
    </source>
</evidence>
<evidence type="ECO:0000256" key="7">
    <source>
        <dbReference type="ARBA" id="ARBA00022801"/>
    </source>
</evidence>
<accession>A0A0M4E338</accession>
<keyword evidence="6" id="KW-0967">Endosome</keyword>
<comment type="subcellular location">
    <subcellularLocation>
        <location evidence="1">Early endosome</location>
    </subcellularLocation>
</comment>
<dbReference type="InterPro" id="IPR027417">
    <property type="entry name" value="P-loop_NTPase"/>
</dbReference>
<reference evidence="14 15" key="1">
    <citation type="submission" date="2015-08" db="EMBL/GenBank/DDBJ databases">
        <title>Ancestral chromatin configuration constrains chromatin evolution on differentiating sex chromosomes in Drosophila.</title>
        <authorList>
            <person name="Zhou Q."/>
            <person name="Bachtrog D."/>
        </authorList>
    </citation>
    <scope>NUCLEOTIDE SEQUENCE [LARGE SCALE GENOMIC DNA]</scope>
    <source>
        <tissue evidence="14">Whole larvae</tissue>
    </source>
</reference>
<dbReference type="CDD" id="cd00154">
    <property type="entry name" value="Rab"/>
    <property type="match status" value="1"/>
</dbReference>
<evidence type="ECO:0000256" key="3">
    <source>
        <dbReference type="ARBA" id="ARBA00011984"/>
    </source>
</evidence>
<evidence type="ECO:0000256" key="10">
    <source>
        <dbReference type="ARBA" id="ARBA00023288"/>
    </source>
</evidence>
<evidence type="ECO:0000256" key="1">
    <source>
        <dbReference type="ARBA" id="ARBA00004412"/>
    </source>
</evidence>
<dbReference type="STRING" id="30019.A0A0M4E338"/>
<dbReference type="GO" id="GO:0015031">
    <property type="term" value="P:protein transport"/>
    <property type="evidence" value="ECO:0007669"/>
    <property type="project" value="UniProtKB-KW"/>
</dbReference>
<evidence type="ECO:0000256" key="4">
    <source>
        <dbReference type="ARBA" id="ARBA00022448"/>
    </source>
</evidence>
<dbReference type="SUPFAM" id="SSF52540">
    <property type="entry name" value="P-loop containing nucleoside triphosphate hydrolases"/>
    <property type="match status" value="3"/>
</dbReference>
<dbReference type="FunFam" id="3.40.50.300:FF:001447">
    <property type="entry name" value="Ras-related protein Rab-1B"/>
    <property type="match status" value="1"/>
</dbReference>
<dbReference type="AlphaFoldDB" id="A0A0M4E338"/>
<protein>
    <recommendedName>
        <fullName evidence="3">small monomeric GTPase</fullName>
        <ecNumber evidence="3">3.6.5.2</ecNumber>
    </recommendedName>
</protein>
<keyword evidence="4" id="KW-0813">Transport</keyword>
<evidence type="ECO:0000256" key="12">
    <source>
        <dbReference type="ARBA" id="ARBA00047660"/>
    </source>
</evidence>
<dbReference type="OrthoDB" id="9989112at2759"/>
<keyword evidence="7" id="KW-0378">Hydrolase</keyword>
<gene>
    <name evidence="14" type="ORF">Dbus_chr2Lg2239</name>
</gene>
<dbReference type="PROSITE" id="PS51421">
    <property type="entry name" value="RAS"/>
    <property type="match status" value="1"/>
</dbReference>
<keyword evidence="9" id="KW-0342">GTP-binding</keyword>
<evidence type="ECO:0000256" key="9">
    <source>
        <dbReference type="ARBA" id="ARBA00023134"/>
    </source>
</evidence>
<dbReference type="SMART" id="SM00176">
    <property type="entry name" value="RAN"/>
    <property type="match status" value="1"/>
</dbReference>
<evidence type="ECO:0000256" key="8">
    <source>
        <dbReference type="ARBA" id="ARBA00022927"/>
    </source>
</evidence>
<keyword evidence="10" id="KW-0449">Lipoprotein</keyword>
<dbReference type="PANTHER" id="PTHR47978">
    <property type="match status" value="1"/>
</dbReference>
<dbReference type="SMR" id="A0A0M4E338"/>
<dbReference type="Gene3D" id="3.40.50.300">
    <property type="entry name" value="P-loop containing nucleotide triphosphate hydrolases"/>
    <property type="match status" value="3"/>
</dbReference>
<dbReference type="GO" id="GO:0005769">
    <property type="term" value="C:early endosome"/>
    <property type="evidence" value="ECO:0007669"/>
    <property type="project" value="UniProtKB-SubCell"/>
</dbReference>
<dbReference type="InterPro" id="IPR005225">
    <property type="entry name" value="Small_GTP-bd"/>
</dbReference>
<evidence type="ECO:0000256" key="2">
    <source>
        <dbReference type="ARBA" id="ARBA00006270"/>
    </source>
</evidence>
<dbReference type="FunFam" id="3.40.50.300:FF:000180">
    <property type="entry name" value="Member RAS oncogene family"/>
    <property type="match status" value="1"/>
</dbReference>
<evidence type="ECO:0000256" key="13">
    <source>
        <dbReference type="SAM" id="MobiDB-lite"/>
    </source>
</evidence>
<dbReference type="PROSITE" id="PS51419">
    <property type="entry name" value="RAB"/>
    <property type="match status" value="2"/>
</dbReference>
<dbReference type="Proteomes" id="UP000494163">
    <property type="component" value="Chromosome 2L"/>
</dbReference>
<feature type="region of interest" description="Disordered" evidence="13">
    <location>
        <begin position="1"/>
        <end position="23"/>
    </location>
</feature>
<dbReference type="SMART" id="SM00174">
    <property type="entry name" value="RHO"/>
    <property type="match status" value="1"/>
</dbReference>
<comment type="catalytic activity">
    <reaction evidence="12">
        <text>GTP + H2O = GDP + phosphate + H(+)</text>
        <dbReference type="Rhea" id="RHEA:19669"/>
        <dbReference type="ChEBI" id="CHEBI:15377"/>
        <dbReference type="ChEBI" id="CHEBI:15378"/>
        <dbReference type="ChEBI" id="CHEBI:37565"/>
        <dbReference type="ChEBI" id="CHEBI:43474"/>
        <dbReference type="ChEBI" id="CHEBI:58189"/>
        <dbReference type="EC" id="3.6.5.2"/>
    </reaction>
    <physiologicalReaction direction="left-to-right" evidence="12">
        <dbReference type="Rhea" id="RHEA:19670"/>
    </physiologicalReaction>
</comment>
<keyword evidence="11" id="KW-0636">Prenylation</keyword>
<dbReference type="Pfam" id="PF00071">
    <property type="entry name" value="Ras"/>
    <property type="match status" value="2"/>
</dbReference>
<dbReference type="OMA" id="CIDIERV"/>
<evidence type="ECO:0000313" key="14">
    <source>
        <dbReference type="EMBL" id="ALC40154.1"/>
    </source>
</evidence>
<dbReference type="PRINTS" id="PR00449">
    <property type="entry name" value="RASTRNSFRMNG"/>
</dbReference>
<keyword evidence="5" id="KW-0547">Nucleotide-binding</keyword>
<keyword evidence="15" id="KW-1185">Reference proteome</keyword>